<evidence type="ECO:0000256" key="2">
    <source>
        <dbReference type="ARBA" id="ARBA00010072"/>
    </source>
</evidence>
<keyword evidence="12" id="KW-1185">Reference proteome</keyword>
<evidence type="ECO:0000256" key="3">
    <source>
        <dbReference type="ARBA" id="ARBA00022448"/>
    </source>
</evidence>
<protein>
    <submittedName>
        <fullName evidence="11">ABC-type amino acid transport system, permease</fullName>
    </submittedName>
</protein>
<evidence type="ECO:0000256" key="1">
    <source>
        <dbReference type="ARBA" id="ARBA00004429"/>
    </source>
</evidence>
<evidence type="ECO:0000256" key="6">
    <source>
        <dbReference type="ARBA" id="ARBA00022970"/>
    </source>
</evidence>
<organism evidence="11 12">
    <name type="scientific">Zymobacter palmae</name>
    <dbReference type="NCBI Taxonomy" id="33074"/>
    <lineage>
        <taxon>Bacteria</taxon>
        <taxon>Pseudomonadati</taxon>
        <taxon>Pseudomonadota</taxon>
        <taxon>Gammaproteobacteria</taxon>
        <taxon>Oceanospirillales</taxon>
        <taxon>Halomonadaceae</taxon>
        <taxon>Zymobacter group</taxon>
        <taxon>Zymobacter</taxon>
    </lineage>
</organism>
<dbReference type="Proteomes" id="UP000267342">
    <property type="component" value="Chromosome"/>
</dbReference>
<evidence type="ECO:0000313" key="12">
    <source>
        <dbReference type="Proteomes" id="UP000267342"/>
    </source>
</evidence>
<evidence type="ECO:0000256" key="4">
    <source>
        <dbReference type="ARBA" id="ARBA00022475"/>
    </source>
</evidence>
<dbReference type="OrthoDB" id="9771188at2"/>
<sequence>MTRTIENSVTDTHIVRDDPIAPRPAPAAETGVGKWLRTRLFSSPINSVITLVLLYLVVRSVWAVFSWAFLNASWLGDSSAACTSGGACWPFVTSRIGQLVYGFYPEVERWRVAVAFVIWLLSVVWILVPRMPKRLLVLPFALIGMPIINLILLRGGVFGLESVLTRQWGGLMLTLTVATIGMLFAIPLGVLLALGRQSKMPLVHGFCVVFIELWRGIPMITVLFTASTIFPLFMPHGSAEGDKLLRALIGIVMFWSAYFAEVVRAGLQAVPNGQVEAGKALCLGYWKRNALIVLPQALKLVIPGLVSTAIQLFKDTSLVTIIGLFDFLGVIKAGLTDSAWMGYAAEGYAFAALIYWIFCFSMSRYSLWLERRVDTGRR</sequence>
<feature type="transmembrane region" description="Helical" evidence="9">
    <location>
        <begin position="135"/>
        <end position="153"/>
    </location>
</feature>
<dbReference type="NCBIfam" id="TIGR01726">
    <property type="entry name" value="HEQRo_perm_3TM"/>
    <property type="match status" value="1"/>
</dbReference>
<evidence type="ECO:0000256" key="7">
    <source>
        <dbReference type="ARBA" id="ARBA00022989"/>
    </source>
</evidence>
<dbReference type="KEGG" id="zpl:ZBT109_2485"/>
<dbReference type="InterPro" id="IPR000515">
    <property type="entry name" value="MetI-like"/>
</dbReference>
<feature type="domain" description="ABC transmembrane type-1" evidence="10">
    <location>
        <begin position="171"/>
        <end position="366"/>
    </location>
</feature>
<comment type="subcellular location">
    <subcellularLocation>
        <location evidence="1">Cell inner membrane</location>
        <topology evidence="1">Multi-pass membrane protein</topology>
    </subcellularLocation>
    <subcellularLocation>
        <location evidence="9">Cell membrane</location>
        <topology evidence="9">Multi-pass membrane protein</topology>
    </subcellularLocation>
</comment>
<keyword evidence="4" id="KW-1003">Cell membrane</keyword>
<dbReference type="InterPro" id="IPR010065">
    <property type="entry name" value="AA_ABC_transptr_permease_3TM"/>
</dbReference>
<keyword evidence="8 9" id="KW-0472">Membrane</keyword>
<dbReference type="InterPro" id="IPR043429">
    <property type="entry name" value="ArtM/GltK/GlnP/TcyL/YhdX-like"/>
</dbReference>
<dbReference type="GO" id="GO:0006865">
    <property type="term" value="P:amino acid transport"/>
    <property type="evidence" value="ECO:0007669"/>
    <property type="project" value="UniProtKB-KW"/>
</dbReference>
<dbReference type="AlphaFoldDB" id="A0A348HHW3"/>
<dbReference type="InterPro" id="IPR035906">
    <property type="entry name" value="MetI-like_sf"/>
</dbReference>
<feature type="transmembrane region" description="Helical" evidence="9">
    <location>
        <begin position="110"/>
        <end position="128"/>
    </location>
</feature>
<feature type="transmembrane region" description="Helical" evidence="9">
    <location>
        <begin position="347"/>
        <end position="368"/>
    </location>
</feature>
<keyword evidence="7 9" id="KW-1133">Transmembrane helix</keyword>
<evidence type="ECO:0000256" key="5">
    <source>
        <dbReference type="ARBA" id="ARBA00022692"/>
    </source>
</evidence>
<dbReference type="RefSeq" id="WP_051523817.1">
    <property type="nucleotide sequence ID" value="NZ_AP018933.1"/>
</dbReference>
<dbReference type="GO" id="GO:0043190">
    <property type="term" value="C:ATP-binding cassette (ABC) transporter complex"/>
    <property type="evidence" value="ECO:0007669"/>
    <property type="project" value="InterPro"/>
</dbReference>
<evidence type="ECO:0000256" key="9">
    <source>
        <dbReference type="RuleBase" id="RU363032"/>
    </source>
</evidence>
<feature type="transmembrane region" description="Helical" evidence="9">
    <location>
        <begin position="244"/>
        <end position="263"/>
    </location>
</feature>
<dbReference type="EMBL" id="AP018933">
    <property type="protein sequence ID" value="BBG31215.1"/>
    <property type="molecule type" value="Genomic_DNA"/>
</dbReference>
<dbReference type="Gene3D" id="1.10.3720.10">
    <property type="entry name" value="MetI-like"/>
    <property type="match status" value="1"/>
</dbReference>
<dbReference type="PROSITE" id="PS50928">
    <property type="entry name" value="ABC_TM1"/>
    <property type="match status" value="1"/>
</dbReference>
<dbReference type="PANTHER" id="PTHR30614:SF41">
    <property type="entry name" value="INNER MEMBRANE AMINO-ACID ABC TRANSPORTER PERMEASE PROTEIN YHDY"/>
    <property type="match status" value="1"/>
</dbReference>
<feature type="transmembrane region" description="Helical" evidence="9">
    <location>
        <begin position="206"/>
        <end position="232"/>
    </location>
</feature>
<dbReference type="PANTHER" id="PTHR30614">
    <property type="entry name" value="MEMBRANE COMPONENT OF AMINO ACID ABC TRANSPORTER"/>
    <property type="match status" value="1"/>
</dbReference>
<dbReference type="SUPFAM" id="SSF161098">
    <property type="entry name" value="MetI-like"/>
    <property type="match status" value="1"/>
</dbReference>
<proteinExistence type="inferred from homology"/>
<keyword evidence="3 9" id="KW-0813">Transport</keyword>
<dbReference type="Pfam" id="PF00528">
    <property type="entry name" value="BPD_transp_1"/>
    <property type="match status" value="1"/>
</dbReference>
<keyword evidence="6" id="KW-0029">Amino-acid transport</keyword>
<evidence type="ECO:0000256" key="8">
    <source>
        <dbReference type="ARBA" id="ARBA00023136"/>
    </source>
</evidence>
<comment type="similarity">
    <text evidence="2">Belongs to the binding-protein-dependent transport system permease family. HisMQ subfamily.</text>
</comment>
<dbReference type="STRING" id="1123510.GCA_000620025_02102"/>
<evidence type="ECO:0000259" key="10">
    <source>
        <dbReference type="PROSITE" id="PS50928"/>
    </source>
</evidence>
<reference evidence="11 12" key="1">
    <citation type="submission" date="2018-09" db="EMBL/GenBank/DDBJ databases">
        <title>Zymobacter palmae IAM14233 (=T109) whole genome analysis.</title>
        <authorList>
            <person name="Yanase H."/>
        </authorList>
    </citation>
    <scope>NUCLEOTIDE SEQUENCE [LARGE SCALE GENOMIC DNA]</scope>
    <source>
        <strain evidence="11 12">IAM14233</strain>
    </source>
</reference>
<feature type="transmembrane region" description="Helical" evidence="9">
    <location>
        <begin position="48"/>
        <end position="70"/>
    </location>
</feature>
<keyword evidence="5 9" id="KW-0812">Transmembrane</keyword>
<dbReference type="CDD" id="cd06261">
    <property type="entry name" value="TM_PBP2"/>
    <property type="match status" value="1"/>
</dbReference>
<gene>
    <name evidence="11" type="ORF">ZBT109_2485</name>
</gene>
<evidence type="ECO:0000313" key="11">
    <source>
        <dbReference type="EMBL" id="BBG31215.1"/>
    </source>
</evidence>
<accession>A0A348HHW3</accession>
<name>A0A348HHW3_9GAMM</name>
<feature type="transmembrane region" description="Helical" evidence="9">
    <location>
        <begin position="173"/>
        <end position="194"/>
    </location>
</feature>
<dbReference type="GO" id="GO:0022857">
    <property type="term" value="F:transmembrane transporter activity"/>
    <property type="evidence" value="ECO:0007669"/>
    <property type="project" value="InterPro"/>
</dbReference>